<feature type="repeat" description="TPR" evidence="1">
    <location>
        <begin position="191"/>
        <end position="224"/>
    </location>
</feature>
<evidence type="ECO:0000313" key="4">
    <source>
        <dbReference type="EMBL" id="GAB94226.1"/>
    </source>
</evidence>
<comment type="caution">
    <text evidence="4">The sequence shown here is derived from an EMBL/GenBank/DDBJ whole genome shotgun (WGS) entry which is preliminary data.</text>
</comment>
<organism evidence="4 5">
    <name type="scientific">Kineosphaera limosa NBRC 100340</name>
    <dbReference type="NCBI Taxonomy" id="1184609"/>
    <lineage>
        <taxon>Bacteria</taxon>
        <taxon>Bacillati</taxon>
        <taxon>Actinomycetota</taxon>
        <taxon>Actinomycetes</taxon>
        <taxon>Micrococcales</taxon>
        <taxon>Dermatophilaceae</taxon>
        <taxon>Kineosphaera</taxon>
    </lineage>
</organism>
<dbReference type="SMART" id="SM00028">
    <property type="entry name" value="TPR"/>
    <property type="match status" value="3"/>
</dbReference>
<evidence type="ECO:0000256" key="3">
    <source>
        <dbReference type="SAM" id="Phobius"/>
    </source>
</evidence>
<gene>
    <name evidence="4" type="ORF">KILIM_004_00150</name>
</gene>
<dbReference type="eggNOG" id="COG4235">
    <property type="taxonomic scope" value="Bacteria"/>
</dbReference>
<dbReference type="EMBL" id="BAHD01000004">
    <property type="protein sequence ID" value="GAB94226.1"/>
    <property type="molecule type" value="Genomic_DNA"/>
</dbReference>
<dbReference type="InterPro" id="IPR011990">
    <property type="entry name" value="TPR-like_helical_dom_sf"/>
</dbReference>
<evidence type="ECO:0000256" key="1">
    <source>
        <dbReference type="PROSITE-ProRule" id="PRU00339"/>
    </source>
</evidence>
<keyword evidence="3" id="KW-1133">Transmembrane helix</keyword>
<dbReference type="AlphaFoldDB" id="K6WKA5"/>
<dbReference type="Proteomes" id="UP000008366">
    <property type="component" value="Unassembled WGS sequence"/>
</dbReference>
<protein>
    <submittedName>
        <fullName evidence="4">Uncharacterized protein</fullName>
    </submittedName>
</protein>
<evidence type="ECO:0000256" key="2">
    <source>
        <dbReference type="SAM" id="MobiDB-lite"/>
    </source>
</evidence>
<dbReference type="RefSeq" id="WP_006590759.1">
    <property type="nucleotide sequence ID" value="NZ_BAHD01000004.1"/>
</dbReference>
<name>K6WKA5_9MICO</name>
<feature type="transmembrane region" description="Helical" evidence="3">
    <location>
        <begin position="112"/>
        <end position="132"/>
    </location>
</feature>
<dbReference type="SUPFAM" id="SSF48452">
    <property type="entry name" value="TPR-like"/>
    <property type="match status" value="1"/>
</dbReference>
<feature type="compositionally biased region" description="Polar residues" evidence="2">
    <location>
        <begin position="319"/>
        <end position="337"/>
    </location>
</feature>
<dbReference type="STRING" id="1184609.KILIM_004_00150"/>
<proteinExistence type="predicted"/>
<dbReference type="OrthoDB" id="5149611at2"/>
<dbReference type="Gene3D" id="1.25.40.10">
    <property type="entry name" value="Tetratricopeptide repeat domain"/>
    <property type="match status" value="1"/>
</dbReference>
<accession>K6WKA5</accession>
<sequence>MTTGAAGGAEPRDTSSDLDGRLRAWFGVDHKITDAELDALHDDLLRYLEHAPQPLRAWALEQQRTAKVAHAALTADGAAADAIPLALRDLGDIGEPPPVQYQPAPRKSNTPVTVMALVVIVLGVLFGVYQLGDRASTAEQEAAATGMNQNMGSRGGQGMAAGMGMGQTPIPIDPKAIQALAAKVAADAKDTDAMRELANMYVQAADYSQAAHWQTAVLQVTPNDTDARLALGASLFNQGNMAAAEKEWREVLRIDPKVAEAHYDLGFLYLSKTPADVKAAEAEWTKVAELAPGSQIAKTATAHLERMARMPANHPPVSGATSPAATPSTVPEPSTTK</sequence>
<keyword evidence="5" id="KW-1185">Reference proteome</keyword>
<reference evidence="4 5" key="1">
    <citation type="submission" date="2012-08" db="EMBL/GenBank/DDBJ databases">
        <title>Whole genome shotgun sequence of Kineosphaera limosa NBRC 100340.</title>
        <authorList>
            <person name="Yoshida I."/>
            <person name="Isaki S."/>
            <person name="Hosoyama A."/>
            <person name="Tsuchikane K."/>
            <person name="Katsumata H."/>
            <person name="Ando Y."/>
            <person name="Ohji S."/>
            <person name="Hamada M."/>
            <person name="Tamura T."/>
            <person name="Yamazoe A."/>
            <person name="Yamazaki S."/>
            <person name="Fujita N."/>
        </authorList>
    </citation>
    <scope>NUCLEOTIDE SEQUENCE [LARGE SCALE GENOMIC DNA]</scope>
    <source>
        <strain evidence="4 5">NBRC 100340</strain>
    </source>
</reference>
<keyword evidence="3" id="KW-0472">Membrane</keyword>
<dbReference type="PROSITE" id="PS50005">
    <property type="entry name" value="TPR"/>
    <property type="match status" value="2"/>
</dbReference>
<feature type="repeat" description="TPR" evidence="1">
    <location>
        <begin position="225"/>
        <end position="258"/>
    </location>
</feature>
<keyword evidence="3" id="KW-0812">Transmembrane</keyword>
<feature type="region of interest" description="Disordered" evidence="2">
    <location>
        <begin position="311"/>
        <end position="337"/>
    </location>
</feature>
<keyword evidence="1" id="KW-0802">TPR repeat</keyword>
<dbReference type="InterPro" id="IPR019734">
    <property type="entry name" value="TPR_rpt"/>
</dbReference>
<evidence type="ECO:0000313" key="5">
    <source>
        <dbReference type="Proteomes" id="UP000008366"/>
    </source>
</evidence>